<evidence type="ECO:0000313" key="2">
    <source>
        <dbReference type="EMBL" id="MFC4553643.1"/>
    </source>
</evidence>
<dbReference type="EMBL" id="JBHSGF010000001">
    <property type="protein sequence ID" value="MFC4553643.1"/>
    <property type="molecule type" value="Genomic_DNA"/>
</dbReference>
<dbReference type="InterPro" id="IPR036259">
    <property type="entry name" value="MFS_trans_sf"/>
</dbReference>
<feature type="transmembrane region" description="Helical" evidence="1">
    <location>
        <begin position="368"/>
        <end position="390"/>
    </location>
</feature>
<dbReference type="Pfam" id="PF07690">
    <property type="entry name" value="MFS_1"/>
    <property type="match status" value="1"/>
</dbReference>
<feature type="transmembrane region" description="Helical" evidence="1">
    <location>
        <begin position="83"/>
        <end position="100"/>
    </location>
</feature>
<evidence type="ECO:0000313" key="3">
    <source>
        <dbReference type="Proteomes" id="UP001595955"/>
    </source>
</evidence>
<dbReference type="PANTHER" id="PTHR23542:SF1">
    <property type="entry name" value="MAJOR FACILITATOR SUPERFAMILY (MFS) PROFILE DOMAIN-CONTAINING PROTEIN"/>
    <property type="match status" value="1"/>
</dbReference>
<keyword evidence="1" id="KW-0812">Transmembrane</keyword>
<feature type="transmembrane region" description="Helical" evidence="1">
    <location>
        <begin position="337"/>
        <end position="356"/>
    </location>
</feature>
<feature type="transmembrane region" description="Helical" evidence="1">
    <location>
        <begin position="303"/>
        <end position="325"/>
    </location>
</feature>
<gene>
    <name evidence="2" type="ORF">ACFO3F_00100</name>
</gene>
<dbReference type="Gene3D" id="1.20.1250.20">
    <property type="entry name" value="MFS general substrate transporter like domains"/>
    <property type="match status" value="1"/>
</dbReference>
<proteinExistence type="predicted"/>
<organism evidence="2 3">
    <name type="scientific">Georgenia faecalis</name>
    <dbReference type="NCBI Taxonomy" id="2483799"/>
    <lineage>
        <taxon>Bacteria</taxon>
        <taxon>Bacillati</taxon>
        <taxon>Actinomycetota</taxon>
        <taxon>Actinomycetes</taxon>
        <taxon>Micrococcales</taxon>
        <taxon>Bogoriellaceae</taxon>
        <taxon>Georgenia</taxon>
    </lineage>
</organism>
<feature type="transmembrane region" description="Helical" evidence="1">
    <location>
        <begin position="106"/>
        <end position="127"/>
    </location>
</feature>
<dbReference type="RefSeq" id="WP_164471258.1">
    <property type="nucleotide sequence ID" value="NZ_CP033325.1"/>
</dbReference>
<protein>
    <submittedName>
        <fullName evidence="2">MFS transporter</fullName>
    </submittedName>
</protein>
<comment type="caution">
    <text evidence="2">The sequence shown here is derived from an EMBL/GenBank/DDBJ whole genome shotgun (WGS) entry which is preliminary data.</text>
</comment>
<name>A0ABV9D612_9MICO</name>
<dbReference type="SUPFAM" id="SSF103473">
    <property type="entry name" value="MFS general substrate transporter"/>
    <property type="match status" value="1"/>
</dbReference>
<dbReference type="PANTHER" id="PTHR23542">
    <property type="match status" value="1"/>
</dbReference>
<feature type="transmembrane region" description="Helical" evidence="1">
    <location>
        <begin position="276"/>
        <end position="297"/>
    </location>
</feature>
<evidence type="ECO:0000256" key="1">
    <source>
        <dbReference type="SAM" id="Phobius"/>
    </source>
</evidence>
<feature type="transmembrane region" description="Helical" evidence="1">
    <location>
        <begin position="12"/>
        <end position="40"/>
    </location>
</feature>
<accession>A0ABV9D612</accession>
<reference evidence="3" key="1">
    <citation type="journal article" date="2019" name="Int. J. Syst. Evol. Microbiol.">
        <title>The Global Catalogue of Microorganisms (GCM) 10K type strain sequencing project: providing services to taxonomists for standard genome sequencing and annotation.</title>
        <authorList>
            <consortium name="The Broad Institute Genomics Platform"/>
            <consortium name="The Broad Institute Genome Sequencing Center for Infectious Disease"/>
            <person name="Wu L."/>
            <person name="Ma J."/>
        </authorList>
    </citation>
    <scope>NUCLEOTIDE SEQUENCE [LARGE SCALE GENOMIC DNA]</scope>
    <source>
        <strain evidence="3">JCM 3369</strain>
    </source>
</reference>
<feature type="transmembrane region" description="Helical" evidence="1">
    <location>
        <begin position="248"/>
        <end position="269"/>
    </location>
</feature>
<keyword evidence="3" id="KW-1185">Reference proteome</keyword>
<sequence>MFRPYREILARPGALSFSAAGLVARLPISMVGIGIVLMVSELYGSYGMAGRVSAVFVVVQAICAPQLAKLIDRRGQAAVMRPALAVACTGLTALVLAAVAGAPEWALYLAAAVAASSIGSMGALVRARWGALLGTPRDLHTAYSLESALDEVAFIVGPVLATTLATAVAPWSALVVPILAAFVGGYWFLAQRATEPPPAPREPGVRTGTILSGSMVAVAGVFAAVGAIFGGIDVAVVAFAEEEGSKGAAGFVLAVFALGSLAAGLAYGARHWRSPLWARFTVGTCVLAAGVSTFFLVGSLPVLAVAGFVAGLAIAPTIITGNALVQAVVPPQRLTEGLTWLTAAMGIGVSVGSTGAGTAIDAYGSRGGFTAVAVAGAAAVLASLAGGPALRARTRAEEVRVPSAAEPPGAA</sequence>
<keyword evidence="1" id="KW-0472">Membrane</keyword>
<feature type="transmembrane region" description="Helical" evidence="1">
    <location>
        <begin position="210"/>
        <end position="236"/>
    </location>
</feature>
<dbReference type="Proteomes" id="UP001595955">
    <property type="component" value="Unassembled WGS sequence"/>
</dbReference>
<keyword evidence="1" id="KW-1133">Transmembrane helix</keyword>
<feature type="transmembrane region" description="Helical" evidence="1">
    <location>
        <begin position="171"/>
        <end position="189"/>
    </location>
</feature>
<dbReference type="InterPro" id="IPR011701">
    <property type="entry name" value="MFS"/>
</dbReference>